<protein>
    <submittedName>
        <fullName evidence="3">Uncharacterized protein</fullName>
    </submittedName>
</protein>
<feature type="region of interest" description="Disordered" evidence="2">
    <location>
        <begin position="298"/>
        <end position="396"/>
    </location>
</feature>
<keyword evidence="1" id="KW-0175">Coiled coil</keyword>
<name>A0A8H7T146_9HELO</name>
<sequence>MDGVRGKPLASKEDDVQIIFCAPRRKKKRRRRPESHYSASPIPQDHVTPVEPPSPKIHHVLPQLPRRRSIGVIQRLELCQIGEEKSPSVRAGSLPSMSYGADTVSSIQFPWFAEPTYYGMPTSQFPSLKDSAACSERSLPTLQPRPLPSIPWKPIHVEGHNPRKRNHDGDLHETAVRPRSSRQSVQISPRTTPASETLPSFSPPLTNSNPWDIYVPGDCFPTWPNLPGNAWDVFDRTGPYHYEPISSRNISLPSELPSPDTAIAARPTSYESSVSNMFGGRRETGAWQQNVDLMKAALPSSSDPIPSIESPHLAGGGEQLRRRDHSPKPHSNPHAPPPPSGTIALSNMNNPHTSPLGAHPRPRRQEIPVHVSTAPVPPRNNTRVAQSSDMLRKPSLYSIPPWPNPLTSMLPPASVTTAQAHTGTQISNANGSSGSNGEVNQTRRTDFETRQEATGITPAKAATAVPSETQVPCGSNATTFQIPKVRLGRKHSPNLIVDVAETCQELFPFAEVAERHELPIQKVFDTFSAIIQLPLLRNADDRRRHGSLGKRRLKEYRDAKRAMEKAQEAERKAQMKEMRFRVEDAARGRKARNQPLLKSAVLNNARDSHGVS</sequence>
<feature type="compositionally biased region" description="Polar residues" evidence="2">
    <location>
        <begin position="343"/>
        <end position="353"/>
    </location>
</feature>
<evidence type="ECO:0000256" key="1">
    <source>
        <dbReference type="SAM" id="Coils"/>
    </source>
</evidence>
<proteinExistence type="predicted"/>
<feature type="compositionally biased region" description="Basic residues" evidence="2">
    <location>
        <begin position="23"/>
        <end position="33"/>
    </location>
</feature>
<keyword evidence="4" id="KW-1185">Reference proteome</keyword>
<feature type="compositionally biased region" description="Basic and acidic residues" evidence="2">
    <location>
        <begin position="441"/>
        <end position="450"/>
    </location>
</feature>
<feature type="region of interest" description="Disordered" evidence="2">
    <location>
        <begin position="424"/>
        <end position="450"/>
    </location>
</feature>
<gene>
    <name evidence="3" type="ORF">IFR04_015563</name>
</gene>
<feature type="region of interest" description="Disordered" evidence="2">
    <location>
        <begin position="583"/>
        <end position="612"/>
    </location>
</feature>
<feature type="compositionally biased region" description="Basic and acidic residues" evidence="2">
    <location>
        <begin position="158"/>
        <end position="176"/>
    </location>
</feature>
<feature type="compositionally biased region" description="Low complexity" evidence="2">
    <location>
        <begin position="427"/>
        <end position="437"/>
    </location>
</feature>
<feature type="region of interest" description="Disordered" evidence="2">
    <location>
        <begin position="20"/>
        <end position="58"/>
    </location>
</feature>
<dbReference type="EMBL" id="JAFJYH010000494">
    <property type="protein sequence ID" value="KAG4411307.1"/>
    <property type="molecule type" value="Genomic_DNA"/>
</dbReference>
<dbReference type="AlphaFoldDB" id="A0A8H7T146"/>
<dbReference type="Proteomes" id="UP000664132">
    <property type="component" value="Unassembled WGS sequence"/>
</dbReference>
<comment type="caution">
    <text evidence="3">The sequence shown here is derived from an EMBL/GenBank/DDBJ whole genome shotgun (WGS) entry which is preliminary data.</text>
</comment>
<feature type="region of interest" description="Disordered" evidence="2">
    <location>
        <begin position="158"/>
        <end position="203"/>
    </location>
</feature>
<accession>A0A8H7T146</accession>
<evidence type="ECO:0000256" key="2">
    <source>
        <dbReference type="SAM" id="MobiDB-lite"/>
    </source>
</evidence>
<feature type="coiled-coil region" evidence="1">
    <location>
        <begin position="552"/>
        <end position="579"/>
    </location>
</feature>
<organism evidence="3 4">
    <name type="scientific">Cadophora malorum</name>
    <dbReference type="NCBI Taxonomy" id="108018"/>
    <lineage>
        <taxon>Eukaryota</taxon>
        <taxon>Fungi</taxon>
        <taxon>Dikarya</taxon>
        <taxon>Ascomycota</taxon>
        <taxon>Pezizomycotina</taxon>
        <taxon>Leotiomycetes</taxon>
        <taxon>Helotiales</taxon>
        <taxon>Ploettnerulaceae</taxon>
        <taxon>Cadophora</taxon>
    </lineage>
</organism>
<feature type="compositionally biased region" description="Low complexity" evidence="2">
    <location>
        <begin position="299"/>
        <end position="311"/>
    </location>
</feature>
<feature type="compositionally biased region" description="Polar residues" evidence="2">
    <location>
        <begin position="379"/>
        <end position="389"/>
    </location>
</feature>
<reference evidence="3" key="1">
    <citation type="submission" date="2021-02" db="EMBL/GenBank/DDBJ databases">
        <title>Genome sequence Cadophora malorum strain M34.</title>
        <authorList>
            <person name="Stefanovic E."/>
            <person name="Vu D."/>
            <person name="Scully C."/>
            <person name="Dijksterhuis J."/>
            <person name="Roader J."/>
            <person name="Houbraken J."/>
        </authorList>
    </citation>
    <scope>NUCLEOTIDE SEQUENCE</scope>
    <source>
        <strain evidence="3">M34</strain>
    </source>
</reference>
<evidence type="ECO:0000313" key="4">
    <source>
        <dbReference type="Proteomes" id="UP000664132"/>
    </source>
</evidence>
<dbReference type="OrthoDB" id="3515338at2759"/>
<evidence type="ECO:0000313" key="3">
    <source>
        <dbReference type="EMBL" id="KAG4411307.1"/>
    </source>
</evidence>
<feature type="compositionally biased region" description="Polar residues" evidence="2">
    <location>
        <begin position="181"/>
        <end position="203"/>
    </location>
</feature>